<reference evidence="3" key="1">
    <citation type="journal article" date="2019" name="Int. J. Syst. Evol. Microbiol.">
        <title>The Global Catalogue of Microorganisms (GCM) 10K type strain sequencing project: providing services to taxonomists for standard genome sequencing and annotation.</title>
        <authorList>
            <consortium name="The Broad Institute Genomics Platform"/>
            <consortium name="The Broad Institute Genome Sequencing Center for Infectious Disease"/>
            <person name="Wu L."/>
            <person name="Ma J."/>
        </authorList>
    </citation>
    <scope>NUCLEOTIDE SEQUENCE [LARGE SCALE GENOMIC DNA]</scope>
    <source>
        <strain evidence="3">JCM 17975</strain>
    </source>
</reference>
<feature type="compositionally biased region" description="Gly residues" evidence="1">
    <location>
        <begin position="180"/>
        <end position="203"/>
    </location>
</feature>
<evidence type="ECO:0000313" key="2">
    <source>
        <dbReference type="EMBL" id="GAA4708347.1"/>
    </source>
</evidence>
<name>A0ABP8XHR0_9MICO</name>
<dbReference type="EMBL" id="BAABHM010000015">
    <property type="protein sequence ID" value="GAA4708347.1"/>
    <property type="molecule type" value="Genomic_DNA"/>
</dbReference>
<comment type="caution">
    <text evidence="2">The sequence shown here is derived from an EMBL/GenBank/DDBJ whole genome shotgun (WGS) entry which is preliminary data.</text>
</comment>
<accession>A0ABP8XHR0</accession>
<sequence length="263" mass="24877">MRVVVAGGVTLAVVALGICGALVLGGDHPDDVGVAASVAGVPDLPAVALDDQPSDGAGGTERLTEARTRLADAVEDGETAHAQAAARSATPSAALRSLRRALDAGRAALEIRPPNDRSSEARTVAYLKTLDTRRSAILDAVTGVADAGHAQPGPAAPWSTSGRGSGGAAPVGPAPDHGGASEGATGGSGGGSGSGGATGGGSAGDTTGSTGSTGGGTTTPPVAPPPSADPTSEPSTEPPVEPTPGPTPDSSASPTATPESAGP</sequence>
<feature type="region of interest" description="Disordered" evidence="1">
    <location>
        <begin position="147"/>
        <end position="263"/>
    </location>
</feature>
<organism evidence="2 3">
    <name type="scientific">Promicromonospora umidemergens</name>
    <dbReference type="NCBI Taxonomy" id="629679"/>
    <lineage>
        <taxon>Bacteria</taxon>
        <taxon>Bacillati</taxon>
        <taxon>Actinomycetota</taxon>
        <taxon>Actinomycetes</taxon>
        <taxon>Micrococcales</taxon>
        <taxon>Promicromonosporaceae</taxon>
        <taxon>Promicromonospora</taxon>
    </lineage>
</organism>
<feature type="compositionally biased region" description="Low complexity" evidence="1">
    <location>
        <begin position="248"/>
        <end position="263"/>
    </location>
</feature>
<evidence type="ECO:0000313" key="3">
    <source>
        <dbReference type="Proteomes" id="UP001500843"/>
    </source>
</evidence>
<keyword evidence="3" id="KW-1185">Reference proteome</keyword>
<proteinExistence type="predicted"/>
<gene>
    <name evidence="2" type="ORF">GCM10023198_33700</name>
</gene>
<protein>
    <recommendedName>
        <fullName evidence="4">DUF5667 domain-containing protein</fullName>
    </recommendedName>
</protein>
<feature type="compositionally biased region" description="Pro residues" evidence="1">
    <location>
        <begin position="236"/>
        <end position="247"/>
    </location>
</feature>
<evidence type="ECO:0000256" key="1">
    <source>
        <dbReference type="SAM" id="MobiDB-lite"/>
    </source>
</evidence>
<dbReference type="Proteomes" id="UP001500843">
    <property type="component" value="Unassembled WGS sequence"/>
</dbReference>
<evidence type="ECO:0008006" key="4">
    <source>
        <dbReference type="Google" id="ProtNLM"/>
    </source>
</evidence>